<dbReference type="InterPro" id="IPR023575">
    <property type="entry name" value="Ribosomal_uS19_SF"/>
</dbReference>
<evidence type="ECO:0000256" key="2">
    <source>
        <dbReference type="ARBA" id="ARBA00022980"/>
    </source>
</evidence>
<dbReference type="Gene3D" id="3.30.860.10">
    <property type="entry name" value="30s Ribosomal Protein S19, Chain A"/>
    <property type="match status" value="1"/>
</dbReference>
<dbReference type="Pfam" id="PF00203">
    <property type="entry name" value="Ribosomal_S19"/>
    <property type="match status" value="1"/>
</dbReference>
<feature type="compositionally biased region" description="Low complexity" evidence="5">
    <location>
        <begin position="40"/>
        <end position="49"/>
    </location>
</feature>
<comment type="similarity">
    <text evidence="1">Belongs to the universal ribosomal protein uS19 family.</text>
</comment>
<sequence>MAEVEQKKKRTFCKFTYRSVHLDGRGGAESGPLAETALAAEAPAQGQEGSTAYGESRSGEDAPAGHNMIILPEMMGSMVGGLQQQTFNQVEVKLEMIGLYLGELSIT</sequence>
<keyword evidence="7" id="KW-1185">Reference proteome</keyword>
<keyword evidence="3" id="KW-0687">Ribonucleoprotein</keyword>
<dbReference type="PIRSF" id="PIRSF002144">
    <property type="entry name" value="Ribosomal_S19"/>
    <property type="match status" value="1"/>
</dbReference>
<dbReference type="PANTHER" id="PTHR11880">
    <property type="entry name" value="RIBOSOMAL PROTEIN S19P FAMILY MEMBER"/>
    <property type="match status" value="1"/>
</dbReference>
<keyword evidence="2" id="KW-0689">Ribosomal protein</keyword>
<dbReference type="SUPFAM" id="SSF54570">
    <property type="entry name" value="Ribosomal protein S19"/>
    <property type="match status" value="1"/>
</dbReference>
<reference evidence="6 7" key="1">
    <citation type="submission" date="2023-05" db="EMBL/GenBank/DDBJ databases">
        <title>B98-5 Cell Line De Novo Hybrid Assembly: An Optical Mapping Approach.</title>
        <authorList>
            <person name="Kananen K."/>
            <person name="Auerbach J.A."/>
            <person name="Kautto E."/>
            <person name="Blachly J.S."/>
        </authorList>
    </citation>
    <scope>NUCLEOTIDE SEQUENCE [LARGE SCALE GENOMIC DNA]</scope>
    <source>
        <strain evidence="6">B95-8</strain>
        <tissue evidence="6">Cell line</tissue>
    </source>
</reference>
<evidence type="ECO:0000256" key="3">
    <source>
        <dbReference type="ARBA" id="ARBA00023274"/>
    </source>
</evidence>
<dbReference type="Proteomes" id="UP001266305">
    <property type="component" value="Unassembled WGS sequence"/>
</dbReference>
<accession>A0ABQ9WBD6</accession>
<evidence type="ECO:0000313" key="6">
    <source>
        <dbReference type="EMBL" id="KAK2118917.1"/>
    </source>
</evidence>
<dbReference type="EMBL" id="JASSZA010000001">
    <property type="protein sequence ID" value="KAK2118917.1"/>
    <property type="molecule type" value="Genomic_DNA"/>
</dbReference>
<evidence type="ECO:0000256" key="5">
    <source>
        <dbReference type="SAM" id="MobiDB-lite"/>
    </source>
</evidence>
<evidence type="ECO:0000313" key="7">
    <source>
        <dbReference type="Proteomes" id="UP001266305"/>
    </source>
</evidence>
<name>A0ABQ9WBD6_SAGOE</name>
<dbReference type="PANTHER" id="PTHR11880:SF2">
    <property type="entry name" value="SMALL RIBOSOMAL SUBUNIT PROTEIN US19"/>
    <property type="match status" value="1"/>
</dbReference>
<evidence type="ECO:0000256" key="1">
    <source>
        <dbReference type="ARBA" id="ARBA00007345"/>
    </source>
</evidence>
<proteinExistence type="inferred from homology"/>
<protein>
    <recommendedName>
        <fullName evidence="4">40S ribosomal protein S15</fullName>
    </recommendedName>
</protein>
<gene>
    <name evidence="6" type="ORF">P7K49_000303</name>
</gene>
<comment type="caution">
    <text evidence="6">The sequence shown here is derived from an EMBL/GenBank/DDBJ whole genome shotgun (WGS) entry which is preliminary data.</text>
</comment>
<organism evidence="6 7">
    <name type="scientific">Saguinus oedipus</name>
    <name type="common">Cotton-top tamarin</name>
    <name type="synonym">Oedipomidas oedipus</name>
    <dbReference type="NCBI Taxonomy" id="9490"/>
    <lineage>
        <taxon>Eukaryota</taxon>
        <taxon>Metazoa</taxon>
        <taxon>Chordata</taxon>
        <taxon>Craniata</taxon>
        <taxon>Vertebrata</taxon>
        <taxon>Euteleostomi</taxon>
        <taxon>Mammalia</taxon>
        <taxon>Eutheria</taxon>
        <taxon>Euarchontoglires</taxon>
        <taxon>Primates</taxon>
        <taxon>Haplorrhini</taxon>
        <taxon>Platyrrhini</taxon>
        <taxon>Cebidae</taxon>
        <taxon>Callitrichinae</taxon>
        <taxon>Saguinus</taxon>
    </lineage>
</organism>
<feature type="region of interest" description="Disordered" evidence="5">
    <location>
        <begin position="40"/>
        <end position="65"/>
    </location>
</feature>
<dbReference type="InterPro" id="IPR002222">
    <property type="entry name" value="Ribosomal_uS19"/>
</dbReference>
<evidence type="ECO:0000256" key="4">
    <source>
        <dbReference type="ARBA" id="ARBA00035469"/>
    </source>
</evidence>